<dbReference type="GO" id="GO:0008270">
    <property type="term" value="F:zinc ion binding"/>
    <property type="evidence" value="ECO:0007669"/>
    <property type="project" value="InterPro"/>
</dbReference>
<accession>A0A0E9MZC5</accession>
<dbReference type="PANTHER" id="PTHR10309:SF0">
    <property type="entry name" value="MANNOSE-6-PHOSPHATE ISOMERASE"/>
    <property type="match status" value="1"/>
</dbReference>
<dbReference type="InterPro" id="IPR046457">
    <property type="entry name" value="PMI_typeI_cat"/>
</dbReference>
<dbReference type="InterPro" id="IPR016305">
    <property type="entry name" value="Mannose-6-P_Isomerase"/>
</dbReference>
<feature type="binding site" evidence="8">
    <location>
        <position position="263"/>
    </location>
    <ligand>
        <name>Zn(2+)</name>
        <dbReference type="ChEBI" id="CHEBI:29105"/>
    </ligand>
</feature>
<dbReference type="AlphaFoldDB" id="A0A0E9MZC5"/>
<comment type="similarity">
    <text evidence="2">Belongs to the mannose-6-phosphate isomerase type 1 family.</text>
</comment>
<feature type="active site" evidence="7">
    <location>
        <position position="282"/>
    </location>
</feature>
<evidence type="ECO:0000256" key="4">
    <source>
        <dbReference type="ARBA" id="ARBA00022723"/>
    </source>
</evidence>
<organism evidence="10 11">
    <name type="scientific">Flavihumibacter petaseus NBRC 106054</name>
    <dbReference type="NCBI Taxonomy" id="1220578"/>
    <lineage>
        <taxon>Bacteria</taxon>
        <taxon>Pseudomonadati</taxon>
        <taxon>Bacteroidota</taxon>
        <taxon>Chitinophagia</taxon>
        <taxon>Chitinophagales</taxon>
        <taxon>Chitinophagaceae</taxon>
        <taxon>Flavihumibacter</taxon>
    </lineage>
</organism>
<comment type="catalytic activity">
    <reaction evidence="1">
        <text>D-mannose 6-phosphate = D-fructose 6-phosphate</text>
        <dbReference type="Rhea" id="RHEA:12356"/>
        <dbReference type="ChEBI" id="CHEBI:58735"/>
        <dbReference type="ChEBI" id="CHEBI:61527"/>
        <dbReference type="EC" id="5.3.1.8"/>
    </reaction>
</comment>
<feature type="binding site" evidence="8">
    <location>
        <position position="100"/>
    </location>
    <ligand>
        <name>Zn(2+)</name>
        <dbReference type="ChEBI" id="CHEBI:29105"/>
    </ligand>
</feature>
<evidence type="ECO:0000313" key="11">
    <source>
        <dbReference type="Proteomes" id="UP000033121"/>
    </source>
</evidence>
<name>A0A0E9MZC5_9BACT</name>
<evidence type="ECO:0000259" key="9">
    <source>
        <dbReference type="Pfam" id="PF20511"/>
    </source>
</evidence>
<dbReference type="PANTHER" id="PTHR10309">
    <property type="entry name" value="MANNOSE-6-PHOSPHATE ISOMERASE"/>
    <property type="match status" value="1"/>
</dbReference>
<keyword evidence="5 8" id="KW-0862">Zinc</keyword>
<gene>
    <name evidence="10" type="primary">manA</name>
    <name evidence="10" type="ORF">FPE01S_02_00740</name>
</gene>
<sequence>MQHQNKVFALEGKVQHYQWGGFTYLPQLLSRSNSRKEPFAEYWLGAHAQAPAQLIGSTDLHQLLQDNPSLLGEKVKKTFGRLPYLLKILDVKDMLSIQVHPTRESAIEGFAAENAKGIALTAPNRNYKDDNHKPEVMVALSEFYLLHGFRAVETMKAILTKVPELNFLLEVFGDGDYRALYSRVMEMPAEEVKATLQPLLDRIVPAYESGSIEKSDPDFWAARAALTYKQEGTIDRGIFSVYLLNLVQVQEGQGVFQDAGILHAYLEGQNVELMANSDNVLRGGLTPKYIDVPELMKHVRFEPVVPHVLEATPVNTVEAVYKTPAPDFELHSIKLGEGEKYSVAANTVDILIVLEGDVVATENDQPGIEMSWGDSLLLLDGAELTLEARSPVLIYRSTTP</sequence>
<dbReference type="EC" id="5.3.1.8" evidence="3"/>
<dbReference type="Gene3D" id="1.10.441.10">
    <property type="entry name" value="Phosphomannose Isomerase, domain 2"/>
    <property type="match status" value="1"/>
</dbReference>
<dbReference type="GO" id="GO:0009298">
    <property type="term" value="P:GDP-mannose biosynthetic process"/>
    <property type="evidence" value="ECO:0007669"/>
    <property type="project" value="InterPro"/>
</dbReference>
<dbReference type="EMBL" id="BBWV01000002">
    <property type="protein sequence ID" value="GAO42969.1"/>
    <property type="molecule type" value="Genomic_DNA"/>
</dbReference>
<evidence type="ECO:0000256" key="6">
    <source>
        <dbReference type="ARBA" id="ARBA00023235"/>
    </source>
</evidence>
<dbReference type="Proteomes" id="UP000033121">
    <property type="component" value="Unassembled WGS sequence"/>
</dbReference>
<feature type="domain" description="Phosphomannose isomerase type I catalytic" evidence="9">
    <location>
        <begin position="7"/>
        <end position="151"/>
    </location>
</feature>
<dbReference type="GO" id="GO:0005829">
    <property type="term" value="C:cytosol"/>
    <property type="evidence" value="ECO:0007669"/>
    <property type="project" value="TreeGrafter"/>
</dbReference>
<feature type="binding site" evidence="8">
    <location>
        <position position="135"/>
    </location>
    <ligand>
        <name>Zn(2+)</name>
        <dbReference type="ChEBI" id="CHEBI:29105"/>
    </ligand>
</feature>
<evidence type="ECO:0000256" key="5">
    <source>
        <dbReference type="ARBA" id="ARBA00022833"/>
    </source>
</evidence>
<dbReference type="STRING" id="1220578.FPE01S_02_00740"/>
<dbReference type="PRINTS" id="PR00714">
    <property type="entry name" value="MAN6PISMRASE"/>
</dbReference>
<dbReference type="RefSeq" id="WP_046368927.1">
    <property type="nucleotide sequence ID" value="NZ_BBWV01000002.1"/>
</dbReference>
<dbReference type="PROSITE" id="PS00965">
    <property type="entry name" value="PMI_I_1"/>
    <property type="match status" value="1"/>
</dbReference>
<dbReference type="InterPro" id="IPR001250">
    <property type="entry name" value="Man6P_Isoase-1"/>
</dbReference>
<keyword evidence="4 8" id="KW-0479">Metal-binding</keyword>
<evidence type="ECO:0000256" key="1">
    <source>
        <dbReference type="ARBA" id="ARBA00000757"/>
    </source>
</evidence>
<dbReference type="NCBIfam" id="TIGR00218">
    <property type="entry name" value="manA"/>
    <property type="match status" value="1"/>
</dbReference>
<evidence type="ECO:0000256" key="8">
    <source>
        <dbReference type="PIRSR" id="PIRSR001480-2"/>
    </source>
</evidence>
<evidence type="ECO:0000256" key="3">
    <source>
        <dbReference type="ARBA" id="ARBA00011956"/>
    </source>
</evidence>
<dbReference type="InterPro" id="IPR014710">
    <property type="entry name" value="RmlC-like_jellyroll"/>
</dbReference>
<dbReference type="Pfam" id="PF20511">
    <property type="entry name" value="PMI_typeI_cat"/>
    <property type="match status" value="1"/>
</dbReference>
<comment type="cofactor">
    <cofactor evidence="8">
        <name>Zn(2+)</name>
        <dbReference type="ChEBI" id="CHEBI:29105"/>
    </cofactor>
    <text evidence="8">Binds 1 zinc ion per subunit.</text>
</comment>
<feature type="binding site" evidence="8">
    <location>
        <position position="98"/>
    </location>
    <ligand>
        <name>Zn(2+)</name>
        <dbReference type="ChEBI" id="CHEBI:29105"/>
    </ligand>
</feature>
<dbReference type="SUPFAM" id="SSF51182">
    <property type="entry name" value="RmlC-like cupins"/>
    <property type="match status" value="1"/>
</dbReference>
<dbReference type="InterPro" id="IPR018050">
    <property type="entry name" value="Pmannose_isomerase-type1_CS"/>
</dbReference>
<protein>
    <recommendedName>
        <fullName evidence="3">mannose-6-phosphate isomerase</fullName>
        <ecNumber evidence="3">5.3.1.8</ecNumber>
    </recommendedName>
</protein>
<keyword evidence="6 10" id="KW-0413">Isomerase</keyword>
<evidence type="ECO:0000256" key="2">
    <source>
        <dbReference type="ARBA" id="ARBA00010772"/>
    </source>
</evidence>
<dbReference type="PIRSF" id="PIRSF001480">
    <property type="entry name" value="Mannose-6-phosphate_isomerase"/>
    <property type="match status" value="1"/>
</dbReference>
<evidence type="ECO:0000256" key="7">
    <source>
        <dbReference type="PIRSR" id="PIRSR001480-1"/>
    </source>
</evidence>
<dbReference type="OrthoDB" id="9808275at2"/>
<dbReference type="GO" id="GO:0004476">
    <property type="term" value="F:mannose-6-phosphate isomerase activity"/>
    <property type="evidence" value="ECO:0007669"/>
    <property type="project" value="UniProtKB-EC"/>
</dbReference>
<evidence type="ECO:0000313" key="10">
    <source>
        <dbReference type="EMBL" id="GAO42969.1"/>
    </source>
</evidence>
<dbReference type="GO" id="GO:0005975">
    <property type="term" value="P:carbohydrate metabolic process"/>
    <property type="evidence" value="ECO:0007669"/>
    <property type="project" value="InterPro"/>
</dbReference>
<keyword evidence="11" id="KW-1185">Reference proteome</keyword>
<dbReference type="InterPro" id="IPR011051">
    <property type="entry name" value="RmlC_Cupin_sf"/>
</dbReference>
<comment type="caution">
    <text evidence="10">The sequence shown here is derived from an EMBL/GenBank/DDBJ whole genome shotgun (WGS) entry which is preliminary data.</text>
</comment>
<dbReference type="CDD" id="cd07011">
    <property type="entry name" value="cupin_PMI_type_I_N"/>
    <property type="match status" value="1"/>
</dbReference>
<proteinExistence type="inferred from homology"/>
<dbReference type="Gene3D" id="2.60.120.10">
    <property type="entry name" value="Jelly Rolls"/>
    <property type="match status" value="2"/>
</dbReference>
<reference evidence="10 11" key="1">
    <citation type="submission" date="2015-04" db="EMBL/GenBank/DDBJ databases">
        <title>Whole genome shotgun sequence of Flavihumibacter petaseus NBRC 106054.</title>
        <authorList>
            <person name="Miyazawa S."/>
            <person name="Hosoyama A."/>
            <person name="Hashimoto M."/>
            <person name="Noguchi M."/>
            <person name="Tsuchikane K."/>
            <person name="Ohji S."/>
            <person name="Yamazoe A."/>
            <person name="Ichikawa N."/>
            <person name="Kimura A."/>
            <person name="Fujita N."/>
        </authorList>
    </citation>
    <scope>NUCLEOTIDE SEQUENCE [LARGE SCALE GENOMIC DNA]</scope>
    <source>
        <strain evidence="10 11">NBRC 106054</strain>
    </source>
</reference>